<organism evidence="1 2">
    <name type="scientific">Rhododendron molle</name>
    <name type="common">Chinese azalea</name>
    <name type="synonym">Azalea mollis</name>
    <dbReference type="NCBI Taxonomy" id="49168"/>
    <lineage>
        <taxon>Eukaryota</taxon>
        <taxon>Viridiplantae</taxon>
        <taxon>Streptophyta</taxon>
        <taxon>Embryophyta</taxon>
        <taxon>Tracheophyta</taxon>
        <taxon>Spermatophyta</taxon>
        <taxon>Magnoliopsida</taxon>
        <taxon>eudicotyledons</taxon>
        <taxon>Gunneridae</taxon>
        <taxon>Pentapetalae</taxon>
        <taxon>asterids</taxon>
        <taxon>Ericales</taxon>
        <taxon>Ericaceae</taxon>
        <taxon>Ericoideae</taxon>
        <taxon>Rhodoreae</taxon>
        <taxon>Rhododendron</taxon>
    </lineage>
</organism>
<keyword evidence="2" id="KW-1185">Reference proteome</keyword>
<reference evidence="1" key="1">
    <citation type="submission" date="2022-02" db="EMBL/GenBank/DDBJ databases">
        <title>Plant Genome Project.</title>
        <authorList>
            <person name="Zhang R.-G."/>
        </authorList>
    </citation>
    <scope>NUCLEOTIDE SEQUENCE</scope>
    <source>
        <strain evidence="1">AT1</strain>
    </source>
</reference>
<dbReference type="EMBL" id="CM046394">
    <property type="protein sequence ID" value="KAI8547433.1"/>
    <property type="molecule type" value="Genomic_DNA"/>
</dbReference>
<gene>
    <name evidence="1" type="ORF">RHMOL_Rhmol07G0195000</name>
</gene>
<evidence type="ECO:0000313" key="2">
    <source>
        <dbReference type="Proteomes" id="UP001062846"/>
    </source>
</evidence>
<sequence length="59" mass="6528">MLEAEMAALRQEIEHLNGHIATLLSTICSLRRAITSLQDAAFEAENDNLDLEFGRGQEA</sequence>
<accession>A0ACC0N4H4</accession>
<name>A0ACC0N4H4_RHOML</name>
<dbReference type="Proteomes" id="UP001062846">
    <property type="component" value="Chromosome 7"/>
</dbReference>
<proteinExistence type="predicted"/>
<protein>
    <submittedName>
        <fullName evidence="1">Uncharacterized protein</fullName>
    </submittedName>
</protein>
<evidence type="ECO:0000313" key="1">
    <source>
        <dbReference type="EMBL" id="KAI8547433.1"/>
    </source>
</evidence>
<comment type="caution">
    <text evidence="1">The sequence shown here is derived from an EMBL/GenBank/DDBJ whole genome shotgun (WGS) entry which is preliminary data.</text>
</comment>